<dbReference type="EMBL" id="VOEJ01000002">
    <property type="protein sequence ID" value="TWR30294.1"/>
    <property type="molecule type" value="Genomic_DNA"/>
</dbReference>
<dbReference type="PANTHER" id="PTHR30203:SF23">
    <property type="entry name" value="OUTER MEMBRANE EFFLUX PROTEIN"/>
    <property type="match status" value="1"/>
</dbReference>
<dbReference type="SUPFAM" id="SSF56954">
    <property type="entry name" value="Outer membrane efflux proteins (OEP)"/>
    <property type="match status" value="1"/>
</dbReference>
<evidence type="ECO:0000256" key="1">
    <source>
        <dbReference type="ARBA" id="ARBA00007613"/>
    </source>
</evidence>
<proteinExistence type="inferred from homology"/>
<feature type="signal peptide" evidence="3">
    <location>
        <begin position="1"/>
        <end position="24"/>
    </location>
</feature>
<comment type="similarity">
    <text evidence="1">Belongs to the outer membrane factor (OMF) (TC 1.B.17) family.</text>
</comment>
<dbReference type="Pfam" id="PF02321">
    <property type="entry name" value="OEP"/>
    <property type="match status" value="2"/>
</dbReference>
<feature type="chain" id="PRO_5021872953" evidence="3">
    <location>
        <begin position="25"/>
        <end position="424"/>
    </location>
</feature>
<keyword evidence="5" id="KW-1185">Reference proteome</keyword>
<evidence type="ECO:0000256" key="2">
    <source>
        <dbReference type="SAM" id="Coils"/>
    </source>
</evidence>
<evidence type="ECO:0000313" key="5">
    <source>
        <dbReference type="Proteomes" id="UP000320042"/>
    </source>
</evidence>
<dbReference type="PANTHER" id="PTHR30203">
    <property type="entry name" value="OUTER MEMBRANE CATION EFFLUX PROTEIN"/>
    <property type="match status" value="1"/>
</dbReference>
<dbReference type="InterPro" id="IPR010131">
    <property type="entry name" value="MdtP/NodT-like"/>
</dbReference>
<reference evidence="4 5" key="1">
    <citation type="submission" date="2019-07" db="EMBL/GenBank/DDBJ databases">
        <authorList>
            <person name="Kim J."/>
        </authorList>
    </citation>
    <scope>NUCLEOTIDE SEQUENCE [LARGE SCALE GENOMIC DNA]</scope>
    <source>
        <strain evidence="5">dk17</strain>
    </source>
</reference>
<dbReference type="GO" id="GO:0015562">
    <property type="term" value="F:efflux transmembrane transporter activity"/>
    <property type="evidence" value="ECO:0007669"/>
    <property type="project" value="InterPro"/>
</dbReference>
<keyword evidence="3" id="KW-0732">Signal</keyword>
<dbReference type="Gene3D" id="1.20.1600.10">
    <property type="entry name" value="Outer membrane efflux proteins (OEP)"/>
    <property type="match status" value="1"/>
</dbReference>
<dbReference type="AlphaFoldDB" id="A0A563UG11"/>
<protein>
    <submittedName>
        <fullName evidence="4">TolC family protein</fullName>
    </submittedName>
</protein>
<dbReference type="InterPro" id="IPR003423">
    <property type="entry name" value="OMP_efflux"/>
</dbReference>
<evidence type="ECO:0000256" key="3">
    <source>
        <dbReference type="SAM" id="SignalP"/>
    </source>
</evidence>
<evidence type="ECO:0000313" key="4">
    <source>
        <dbReference type="EMBL" id="TWR30294.1"/>
    </source>
</evidence>
<organism evidence="4 5">
    <name type="scientific">Mucilaginibacter pallidiroseus</name>
    <dbReference type="NCBI Taxonomy" id="2599295"/>
    <lineage>
        <taxon>Bacteria</taxon>
        <taxon>Pseudomonadati</taxon>
        <taxon>Bacteroidota</taxon>
        <taxon>Sphingobacteriia</taxon>
        <taxon>Sphingobacteriales</taxon>
        <taxon>Sphingobacteriaceae</taxon>
        <taxon>Mucilaginibacter</taxon>
    </lineage>
</organism>
<dbReference type="RefSeq" id="WP_146380755.1">
    <property type="nucleotide sequence ID" value="NZ_VOEJ01000002.1"/>
</dbReference>
<name>A0A563UG11_9SPHI</name>
<comment type="caution">
    <text evidence="4">The sequence shown here is derived from an EMBL/GenBank/DDBJ whole genome shotgun (WGS) entry which is preliminary data.</text>
</comment>
<gene>
    <name evidence="4" type="ORF">FPZ43_04975</name>
</gene>
<dbReference type="Proteomes" id="UP000320042">
    <property type="component" value="Unassembled WGS sequence"/>
</dbReference>
<keyword evidence="2" id="KW-0175">Coiled coil</keyword>
<sequence>MSVKYIRFAALLAIAIFAGRGAYAQQTDTLRVTFKEAEKSFLDNNLELIAQKYNVDAAKALIQQAKLWDNPVISTDQNITDANKKFFDHSNGKGQIFVQLSQVFVTAGKRGKQVQVAQDGVQIQQAQFNDLMRNLRYNLLLDFTQVANLIDQRKIYQTEIASANNMVNAIQKSYEAGNNSLKDVVRLKALAFGLENDLVEIDRQINDLQAELKTLLVANERQFIAPQVTYNNADTTLDAAALTQQALSTRGDYLANRYQLDQSNHNLALQKALAVPDVTIGSAFDQHSSYANNYVGLQVSLPLPLFNRNQGNIKNAKLAAQSQEYTLKNSELQLKNDVYSAVNQYRLSQQLLNQSQTDFVKNYDKLYISMQRGYQLKQVSLQEFVDFFDSYRETKIKVMQQQVNLQKAIADVNYAVGTTIITPQ</sequence>
<dbReference type="OrthoDB" id="9791261at2"/>
<feature type="coiled-coil region" evidence="2">
    <location>
        <begin position="191"/>
        <end position="218"/>
    </location>
</feature>
<accession>A0A563UG11</accession>